<feature type="domain" description="Leucine-binding protein" evidence="6">
    <location>
        <begin position="33"/>
        <end position="378"/>
    </location>
</feature>
<accession>A0A850QIM3</accession>
<evidence type="ECO:0000313" key="7">
    <source>
        <dbReference type="EMBL" id="NVO76620.1"/>
    </source>
</evidence>
<evidence type="ECO:0000256" key="1">
    <source>
        <dbReference type="ARBA" id="ARBA00010062"/>
    </source>
</evidence>
<evidence type="ECO:0000313" key="8">
    <source>
        <dbReference type="Proteomes" id="UP000588051"/>
    </source>
</evidence>
<evidence type="ECO:0000256" key="5">
    <source>
        <dbReference type="SAM" id="SignalP"/>
    </source>
</evidence>
<dbReference type="GO" id="GO:0006865">
    <property type="term" value="P:amino acid transport"/>
    <property type="evidence" value="ECO:0007669"/>
    <property type="project" value="UniProtKB-KW"/>
</dbReference>
<dbReference type="PANTHER" id="PTHR30483">
    <property type="entry name" value="LEUCINE-SPECIFIC-BINDING PROTEIN"/>
    <property type="match status" value="1"/>
</dbReference>
<evidence type="ECO:0000256" key="3">
    <source>
        <dbReference type="ARBA" id="ARBA00022729"/>
    </source>
</evidence>
<comment type="similarity">
    <text evidence="1">Belongs to the leucine-binding protein family.</text>
</comment>
<keyword evidence="8" id="KW-1185">Reference proteome</keyword>
<dbReference type="Gene3D" id="3.40.50.2300">
    <property type="match status" value="2"/>
</dbReference>
<dbReference type="EMBL" id="JABXYJ010000001">
    <property type="protein sequence ID" value="NVO76620.1"/>
    <property type="molecule type" value="Genomic_DNA"/>
</dbReference>
<name>A0A850QIM3_9BURK</name>
<evidence type="ECO:0000256" key="2">
    <source>
        <dbReference type="ARBA" id="ARBA00022448"/>
    </source>
</evidence>
<dbReference type="Pfam" id="PF13458">
    <property type="entry name" value="Peripla_BP_6"/>
    <property type="match status" value="1"/>
</dbReference>
<organism evidence="7 8">
    <name type="scientific">Undibacterium oligocarboniphilum</name>
    <dbReference type="NCBI Taxonomy" id="666702"/>
    <lineage>
        <taxon>Bacteria</taxon>
        <taxon>Pseudomonadati</taxon>
        <taxon>Pseudomonadota</taxon>
        <taxon>Betaproteobacteria</taxon>
        <taxon>Burkholderiales</taxon>
        <taxon>Oxalobacteraceae</taxon>
        <taxon>Undibacterium</taxon>
    </lineage>
</organism>
<comment type="caution">
    <text evidence="7">The sequence shown here is derived from an EMBL/GenBank/DDBJ whole genome shotgun (WGS) entry which is preliminary data.</text>
</comment>
<dbReference type="InterPro" id="IPR028082">
    <property type="entry name" value="Peripla_BP_I"/>
</dbReference>
<proteinExistence type="inferred from homology"/>
<reference evidence="7 8" key="1">
    <citation type="submission" date="2020-06" db="EMBL/GenBank/DDBJ databases">
        <authorList>
            <person name="Qiu C."/>
            <person name="Liu Z."/>
        </authorList>
    </citation>
    <scope>NUCLEOTIDE SEQUENCE [LARGE SCALE GENOMIC DNA]</scope>
    <source>
        <strain evidence="7 8">EM 1</strain>
    </source>
</reference>
<evidence type="ECO:0000259" key="6">
    <source>
        <dbReference type="Pfam" id="PF13458"/>
    </source>
</evidence>
<sequence>MKFQSSPLRASFVAAALSAIPFALTAQVSMADTIKIAYIDPLSGPFAPVGQNILNSFQYIAEKANNEKWAGNNTFEVVGFDNKGSPQESLNVLKTVIDKGFRYITQGNGSGVGLALLDAVNKHNERNPGKEIIYLNHAAVDPDMTNSKCSYWHFRFDSNSDMKMEALTTYMAADKNIKKVYIIGQNYSFGHQVTRAAKEYLARKRPDIQIVGDDLHPIGQVKDFSPYIAKIKSSGADTVITGNWGADLALLIKAAKDADLKANFYTYYGSTTGVPTAMGAAGMDHVKYVGYWNVNNEAFTGKDIVEGFKAKYKDDYYSMATYSIITAMSQAVKKAQSTDPVKVAPVLEGATFKSLNGEVVMRKLDHQLQQPLYIATWVKVNGKDVKYDQENTGLGWKTNQKIDAFVASQPSSCQMKRPG</sequence>
<feature type="chain" id="PRO_5032935609" evidence="5">
    <location>
        <begin position="26"/>
        <end position="419"/>
    </location>
</feature>
<dbReference type="InterPro" id="IPR028081">
    <property type="entry name" value="Leu-bd"/>
</dbReference>
<dbReference type="AlphaFoldDB" id="A0A850QIM3"/>
<feature type="signal peptide" evidence="5">
    <location>
        <begin position="1"/>
        <end position="25"/>
    </location>
</feature>
<keyword evidence="3 5" id="KW-0732">Signal</keyword>
<keyword evidence="4" id="KW-0029">Amino-acid transport</keyword>
<keyword evidence="2" id="KW-0813">Transport</keyword>
<dbReference type="InterPro" id="IPR051010">
    <property type="entry name" value="BCAA_transport"/>
</dbReference>
<dbReference type="PANTHER" id="PTHR30483:SF37">
    <property type="entry name" value="ABC TRANSPORTER SUBSTRATE-BINDING PROTEIN"/>
    <property type="match status" value="1"/>
</dbReference>
<protein>
    <submittedName>
        <fullName evidence="7">Branched-chain amino acid ABC transporter substrate-binding protein</fullName>
    </submittedName>
</protein>
<dbReference type="SUPFAM" id="SSF53822">
    <property type="entry name" value="Periplasmic binding protein-like I"/>
    <property type="match status" value="1"/>
</dbReference>
<dbReference type="CDD" id="cd06329">
    <property type="entry name" value="PBP1_SBP-like"/>
    <property type="match status" value="1"/>
</dbReference>
<evidence type="ECO:0000256" key="4">
    <source>
        <dbReference type="ARBA" id="ARBA00022970"/>
    </source>
</evidence>
<dbReference type="RefSeq" id="WP_176801870.1">
    <property type="nucleotide sequence ID" value="NZ_JABXYJ010000001.1"/>
</dbReference>
<gene>
    <name evidence="7" type="ORF">HV832_02065</name>
</gene>
<dbReference type="PRINTS" id="PR00337">
    <property type="entry name" value="LEUILEVALBP"/>
</dbReference>
<dbReference type="InterPro" id="IPR000709">
    <property type="entry name" value="Leu_Ile_Val-bd"/>
</dbReference>
<dbReference type="Proteomes" id="UP000588051">
    <property type="component" value="Unassembled WGS sequence"/>
</dbReference>